<organism evidence="1 2">
    <name type="scientific">Pseudoalteromonas luteoviolacea S4060-1</name>
    <dbReference type="NCBI Taxonomy" id="1365257"/>
    <lineage>
        <taxon>Bacteria</taxon>
        <taxon>Pseudomonadati</taxon>
        <taxon>Pseudomonadota</taxon>
        <taxon>Gammaproteobacteria</taxon>
        <taxon>Alteromonadales</taxon>
        <taxon>Pseudoalteromonadaceae</taxon>
        <taxon>Pseudoalteromonas</taxon>
    </lineage>
</organism>
<dbReference type="EMBL" id="AUXX01000034">
    <property type="protein sequence ID" value="KZN63315.1"/>
    <property type="molecule type" value="Genomic_DNA"/>
</dbReference>
<dbReference type="AlphaFoldDB" id="A0A167KUW7"/>
<comment type="caution">
    <text evidence="1">The sequence shown here is derived from an EMBL/GenBank/DDBJ whole genome shotgun (WGS) entry which is preliminary data.</text>
</comment>
<gene>
    <name evidence="1" type="ORF">N478_03435</name>
</gene>
<protein>
    <submittedName>
        <fullName evidence="1">Uncharacterized protein</fullName>
    </submittedName>
</protein>
<dbReference type="PATRIC" id="fig|1365257.3.peg.3721"/>
<name>A0A167KUW7_9GAMM</name>
<proteinExistence type="predicted"/>
<dbReference type="RefSeq" id="WP_063382100.1">
    <property type="nucleotide sequence ID" value="NZ_AUXX01000034.1"/>
</dbReference>
<evidence type="ECO:0000313" key="1">
    <source>
        <dbReference type="EMBL" id="KZN63315.1"/>
    </source>
</evidence>
<sequence>MRGYWQIVDNEGAVIRQRVGLSTEEKFIRTRIWCLSGEDKLVFVEQTDYEEPRKFFRAHKKKTQIIIYNDIVGFEKHQQLVNNEISLSDISDCLTVRTVNVEVVNEVTEQFSTWEAWRGFDFAGTSEY</sequence>
<reference evidence="1 2" key="1">
    <citation type="submission" date="2013-07" db="EMBL/GenBank/DDBJ databases">
        <title>Comparative Genomic and Metabolomic Analysis of Twelve Strains of Pseudoalteromonas luteoviolacea.</title>
        <authorList>
            <person name="Vynne N.G."/>
            <person name="Mansson M."/>
            <person name="Gram L."/>
        </authorList>
    </citation>
    <scope>NUCLEOTIDE SEQUENCE [LARGE SCALE GENOMIC DNA]</scope>
    <source>
        <strain evidence="1 2">S4060-1</strain>
    </source>
</reference>
<accession>A0A167KUW7</accession>
<dbReference type="Proteomes" id="UP000076661">
    <property type="component" value="Unassembled WGS sequence"/>
</dbReference>
<evidence type="ECO:0000313" key="2">
    <source>
        <dbReference type="Proteomes" id="UP000076661"/>
    </source>
</evidence>